<protein>
    <submittedName>
        <fullName evidence="1">Uncharacterized protein</fullName>
    </submittedName>
</protein>
<dbReference type="SUPFAM" id="SSF48403">
    <property type="entry name" value="Ankyrin repeat"/>
    <property type="match status" value="1"/>
</dbReference>
<proteinExistence type="predicted"/>
<dbReference type="InterPro" id="IPR036770">
    <property type="entry name" value="Ankyrin_rpt-contain_sf"/>
</dbReference>
<comment type="caution">
    <text evidence="1">The sequence shown here is derived from an EMBL/GenBank/DDBJ whole genome shotgun (WGS) entry which is preliminary data.</text>
</comment>
<organism evidence="1 2">
    <name type="scientific">Effrenium voratum</name>
    <dbReference type="NCBI Taxonomy" id="2562239"/>
    <lineage>
        <taxon>Eukaryota</taxon>
        <taxon>Sar</taxon>
        <taxon>Alveolata</taxon>
        <taxon>Dinophyceae</taxon>
        <taxon>Suessiales</taxon>
        <taxon>Symbiodiniaceae</taxon>
        <taxon>Effrenium</taxon>
    </lineage>
</organism>
<evidence type="ECO:0000313" key="2">
    <source>
        <dbReference type="Proteomes" id="UP001178507"/>
    </source>
</evidence>
<dbReference type="EMBL" id="CAUJNA010001084">
    <property type="protein sequence ID" value="CAJ1384113.1"/>
    <property type="molecule type" value="Genomic_DNA"/>
</dbReference>
<accession>A0AA36IC86</accession>
<keyword evidence="2" id="KW-1185">Reference proteome</keyword>
<evidence type="ECO:0000313" key="1">
    <source>
        <dbReference type="EMBL" id="CAJ1384113.1"/>
    </source>
</evidence>
<dbReference type="Proteomes" id="UP001178507">
    <property type="component" value="Unassembled WGS sequence"/>
</dbReference>
<sequence>MAPAMEPPVFGLEELAMISASPSPQWTPGSPPPAPRRPTPTLLLKAIQSGSAQQVSAFLEISPERATCDETLDPPLCTAIEIDLNKEIVRTLLSFNADVNCFSCDGRNPLQILLDAVAYRSAEDLPSLSGDGDWTWMGDGSGCGDIARLGSSFAMKEIRQMEDDAIAVASILLAAGARLEEEETGMKHAQGVGCRRLDQFLKFYAPVQSYFVISRAMRPKNGAAMPCQWLRTDDLLSHVFCFLLPEEIENALKSLTSRL</sequence>
<name>A0AA36IC86_9DINO</name>
<gene>
    <name evidence="1" type="ORF">EVOR1521_LOCUS11037</name>
</gene>
<reference evidence="1" key="1">
    <citation type="submission" date="2023-08" db="EMBL/GenBank/DDBJ databases">
        <authorList>
            <person name="Chen Y."/>
            <person name="Shah S."/>
            <person name="Dougan E. K."/>
            <person name="Thang M."/>
            <person name="Chan C."/>
        </authorList>
    </citation>
    <scope>NUCLEOTIDE SEQUENCE</scope>
</reference>
<dbReference type="Gene3D" id="1.25.40.20">
    <property type="entry name" value="Ankyrin repeat-containing domain"/>
    <property type="match status" value="1"/>
</dbReference>
<dbReference type="AlphaFoldDB" id="A0AA36IC86"/>